<dbReference type="Gene3D" id="2.60.40.3780">
    <property type="match status" value="1"/>
</dbReference>
<keyword evidence="3 7" id="KW-0133">Cell shape</keyword>
<dbReference type="SUPFAM" id="SSF141523">
    <property type="entry name" value="L,D-transpeptidase catalytic domain-like"/>
    <property type="match status" value="1"/>
</dbReference>
<gene>
    <name evidence="10" type="ORF">ACFFP1_12855</name>
</gene>
<evidence type="ECO:0000256" key="8">
    <source>
        <dbReference type="SAM" id="Phobius"/>
    </source>
</evidence>
<evidence type="ECO:0000256" key="4">
    <source>
        <dbReference type="ARBA" id="ARBA00022984"/>
    </source>
</evidence>
<evidence type="ECO:0000256" key="5">
    <source>
        <dbReference type="ARBA" id="ARBA00023315"/>
    </source>
</evidence>
<keyword evidence="11" id="KW-1185">Reference proteome</keyword>
<keyword evidence="8" id="KW-0472">Membrane</keyword>
<dbReference type="PROSITE" id="PS52029">
    <property type="entry name" value="LD_TPASE"/>
    <property type="match status" value="1"/>
</dbReference>
<dbReference type="Pfam" id="PF03734">
    <property type="entry name" value="YkuD"/>
    <property type="match status" value="1"/>
</dbReference>
<keyword evidence="2" id="KW-0808">Transferase</keyword>
<dbReference type="InterPro" id="IPR038063">
    <property type="entry name" value="Transpep_catalytic_dom"/>
</dbReference>
<dbReference type="Proteomes" id="UP001589702">
    <property type="component" value="Unassembled WGS sequence"/>
</dbReference>
<evidence type="ECO:0000256" key="2">
    <source>
        <dbReference type="ARBA" id="ARBA00022679"/>
    </source>
</evidence>
<keyword evidence="4 7" id="KW-0573">Peptidoglycan synthesis</keyword>
<comment type="caution">
    <text evidence="10">The sequence shown here is derived from an EMBL/GenBank/DDBJ whole genome shotgun (WGS) entry which is preliminary data.</text>
</comment>
<dbReference type="PANTHER" id="PTHR30582">
    <property type="entry name" value="L,D-TRANSPEPTIDASE"/>
    <property type="match status" value="1"/>
</dbReference>
<reference evidence="10 11" key="1">
    <citation type="submission" date="2024-09" db="EMBL/GenBank/DDBJ databases">
        <authorList>
            <person name="Sun Q."/>
            <person name="Mori K."/>
        </authorList>
    </citation>
    <scope>NUCLEOTIDE SEQUENCE [LARGE SCALE GENOMIC DNA]</scope>
    <source>
        <strain evidence="10 11">JCM 1334</strain>
    </source>
</reference>
<dbReference type="EMBL" id="JBHMBC010000021">
    <property type="protein sequence ID" value="MFB9820383.1"/>
    <property type="molecule type" value="Genomic_DNA"/>
</dbReference>
<dbReference type="InterPro" id="IPR041280">
    <property type="entry name" value="Big_10"/>
</dbReference>
<dbReference type="Gene3D" id="2.60.40.3710">
    <property type="match status" value="1"/>
</dbReference>
<name>A0ABV5Y060_ARTRM</name>
<evidence type="ECO:0000256" key="6">
    <source>
        <dbReference type="ARBA" id="ARBA00023316"/>
    </source>
</evidence>
<dbReference type="CDD" id="cd13432">
    <property type="entry name" value="LDT_IgD_like_2"/>
    <property type="match status" value="1"/>
</dbReference>
<evidence type="ECO:0000256" key="7">
    <source>
        <dbReference type="PROSITE-ProRule" id="PRU01373"/>
    </source>
</evidence>
<protein>
    <submittedName>
        <fullName evidence="10">Ig-like domain-containing protein</fullName>
    </submittedName>
</protein>
<organism evidence="10 11">
    <name type="scientific">Arthrobacter ramosus</name>
    <dbReference type="NCBI Taxonomy" id="1672"/>
    <lineage>
        <taxon>Bacteria</taxon>
        <taxon>Bacillati</taxon>
        <taxon>Actinomycetota</taxon>
        <taxon>Actinomycetes</taxon>
        <taxon>Micrococcales</taxon>
        <taxon>Micrococcaceae</taxon>
        <taxon>Arthrobacter</taxon>
    </lineage>
</organism>
<keyword evidence="5" id="KW-0012">Acyltransferase</keyword>
<feature type="domain" description="L,D-TPase catalytic" evidence="9">
    <location>
        <begin position="302"/>
        <end position="429"/>
    </location>
</feature>
<evidence type="ECO:0000259" key="9">
    <source>
        <dbReference type="PROSITE" id="PS52029"/>
    </source>
</evidence>
<dbReference type="PANTHER" id="PTHR30582:SF2">
    <property type="entry name" value="L,D-TRANSPEPTIDASE YCIB-RELATED"/>
    <property type="match status" value="1"/>
</dbReference>
<feature type="active site" description="Proton donor/acceptor" evidence="7">
    <location>
        <position position="386"/>
    </location>
</feature>
<evidence type="ECO:0000256" key="1">
    <source>
        <dbReference type="ARBA" id="ARBA00004752"/>
    </source>
</evidence>
<evidence type="ECO:0000313" key="10">
    <source>
        <dbReference type="EMBL" id="MFB9820383.1"/>
    </source>
</evidence>
<dbReference type="RefSeq" id="WP_308193840.1">
    <property type="nucleotide sequence ID" value="NZ_JBHMBC010000021.1"/>
</dbReference>
<evidence type="ECO:0000313" key="11">
    <source>
        <dbReference type="Proteomes" id="UP001589702"/>
    </source>
</evidence>
<sequence length="454" mass="48256">MGLNPDGEQADTFEHVDAARLFDTEQDSGGARHVDTAYLDTVRLDDTVQTKRGRFRKVAWIVVVCLIAALSGTFAAVAPRAASAAIESEGSAGERSEAAAVLPVVKPATVVASPASGAKQVNPAAPVSISVKDGTLDRVSLTSSQGKTVDGALTPDGLSWTASTPLEFNSSYTFNYTVADAAGRATSKTGSFTTVSTQNEADAAMYPLDGAKVGVAQPLQLTFSEPVVNKAAVEKAIKVTSTSGQAGAFHWFSDTMVRYRPENFWAANSTVTVDLKLFGVDFGNGQIGNFNKTNTFKIGDKKVAVADAVAHTFTVSVNNQQVGQWPDTMGDTRFPSARGYLVLMEKYRVEHMDASTIGLKPGDPAYYGQLDVNYATRLTPSGEFIHQATDSALPYIGVTNLSHGCIGLGPDGAKWVFDNMTTGDVVQVVNTQGDYANFDDGFGDWNIPWAQYAN</sequence>
<dbReference type="InterPro" id="IPR050979">
    <property type="entry name" value="LD-transpeptidase"/>
</dbReference>
<feature type="active site" description="Nucleophile" evidence="7">
    <location>
        <position position="405"/>
    </location>
</feature>
<dbReference type="InterPro" id="IPR005490">
    <property type="entry name" value="LD_TPept_cat_dom"/>
</dbReference>
<dbReference type="CDD" id="cd16913">
    <property type="entry name" value="YkuD_like"/>
    <property type="match status" value="1"/>
</dbReference>
<dbReference type="Gene3D" id="2.40.440.10">
    <property type="entry name" value="L,D-transpeptidase catalytic domain-like"/>
    <property type="match status" value="1"/>
</dbReference>
<comment type="pathway">
    <text evidence="1 7">Cell wall biogenesis; peptidoglycan biosynthesis.</text>
</comment>
<proteinExistence type="predicted"/>
<evidence type="ECO:0000256" key="3">
    <source>
        <dbReference type="ARBA" id="ARBA00022960"/>
    </source>
</evidence>
<keyword evidence="8" id="KW-0812">Transmembrane</keyword>
<accession>A0ABV5Y060</accession>
<keyword evidence="8" id="KW-1133">Transmembrane helix</keyword>
<dbReference type="Pfam" id="PF17964">
    <property type="entry name" value="Big_10"/>
    <property type="match status" value="1"/>
</dbReference>
<keyword evidence="6 7" id="KW-0961">Cell wall biogenesis/degradation</keyword>
<feature type="transmembrane region" description="Helical" evidence="8">
    <location>
        <begin position="58"/>
        <end position="78"/>
    </location>
</feature>